<reference evidence="1" key="1">
    <citation type="submission" date="2022-06" db="EMBL/GenBank/DDBJ databases">
        <authorList>
            <person name="Goudenege D."/>
            <person name="Le Roux F."/>
        </authorList>
    </citation>
    <scope>NUCLEOTIDE SEQUENCE</scope>
    <source>
        <strain evidence="1">12-063</strain>
    </source>
</reference>
<gene>
    <name evidence="1" type="ORF">VAE063_880010</name>
</gene>
<evidence type="ECO:0000313" key="2">
    <source>
        <dbReference type="Proteomes" id="UP001152658"/>
    </source>
</evidence>
<dbReference type="Proteomes" id="UP001152658">
    <property type="component" value="Unassembled WGS sequence"/>
</dbReference>
<name>A0ABN8TMU7_9VIBR</name>
<protein>
    <submittedName>
        <fullName evidence="1">Uncharacterized protein</fullName>
    </submittedName>
</protein>
<organism evidence="1 2">
    <name type="scientific">Vibrio aestuarianus</name>
    <dbReference type="NCBI Taxonomy" id="28171"/>
    <lineage>
        <taxon>Bacteria</taxon>
        <taxon>Pseudomonadati</taxon>
        <taxon>Pseudomonadota</taxon>
        <taxon>Gammaproteobacteria</taxon>
        <taxon>Vibrionales</taxon>
        <taxon>Vibrionaceae</taxon>
        <taxon>Vibrio</taxon>
    </lineage>
</organism>
<evidence type="ECO:0000313" key="1">
    <source>
        <dbReference type="EMBL" id="CAH8209053.1"/>
    </source>
</evidence>
<proteinExistence type="predicted"/>
<sequence length="63" mass="7644">MMKPTYQQQKLLTLQPAGASSMPLFLMLLEMLYSHVANIYSGQIYDHRNWRRWHDWQQHHQST</sequence>
<comment type="caution">
    <text evidence="1">The sequence shown here is derived from an EMBL/GenBank/DDBJ whole genome shotgun (WGS) entry which is preliminary data.</text>
</comment>
<accession>A0ABN8TMU7</accession>
<keyword evidence="2" id="KW-1185">Reference proteome</keyword>
<dbReference type="EMBL" id="CALYLK010000128">
    <property type="protein sequence ID" value="CAH8209053.1"/>
    <property type="molecule type" value="Genomic_DNA"/>
</dbReference>